<dbReference type="Proteomes" id="UP001597116">
    <property type="component" value="Unassembled WGS sequence"/>
</dbReference>
<comment type="caution">
    <text evidence="1">The sequence shown here is derived from an EMBL/GenBank/DDBJ whole genome shotgun (WGS) entry which is preliminary data.</text>
</comment>
<evidence type="ECO:0000313" key="2">
    <source>
        <dbReference type="Proteomes" id="UP001597116"/>
    </source>
</evidence>
<dbReference type="RefSeq" id="WP_265993962.1">
    <property type="nucleotide sequence ID" value="NZ_CP110973.1"/>
</dbReference>
<accession>A0ABW3QE93</accession>
<gene>
    <name evidence="1" type="ORF">ACFQ4C_27455</name>
</gene>
<protein>
    <submittedName>
        <fullName evidence="1">Uncharacterized protein</fullName>
    </submittedName>
</protein>
<name>A0ABW3QE93_9BACT</name>
<dbReference type="EMBL" id="JBHTLP010000023">
    <property type="protein sequence ID" value="MFD1144897.1"/>
    <property type="molecule type" value="Genomic_DNA"/>
</dbReference>
<organism evidence="1 2">
    <name type="scientific">Larkinella insperata</name>
    <dbReference type="NCBI Taxonomy" id="332158"/>
    <lineage>
        <taxon>Bacteria</taxon>
        <taxon>Pseudomonadati</taxon>
        <taxon>Bacteroidota</taxon>
        <taxon>Cytophagia</taxon>
        <taxon>Cytophagales</taxon>
        <taxon>Spirosomataceae</taxon>
        <taxon>Larkinella</taxon>
    </lineage>
</organism>
<keyword evidence="2" id="KW-1185">Reference proteome</keyword>
<sequence length="72" mass="8014">MSPTFWSVGPRFVVAHPDFRNGRTKKLNASTVWQSAIAMRPVAKGGSAKRPVSGRLTHRVCMTTDLFNYSSF</sequence>
<evidence type="ECO:0000313" key="1">
    <source>
        <dbReference type="EMBL" id="MFD1144897.1"/>
    </source>
</evidence>
<proteinExistence type="predicted"/>
<reference evidence="2" key="1">
    <citation type="journal article" date="2019" name="Int. J. Syst. Evol. Microbiol.">
        <title>The Global Catalogue of Microorganisms (GCM) 10K type strain sequencing project: providing services to taxonomists for standard genome sequencing and annotation.</title>
        <authorList>
            <consortium name="The Broad Institute Genomics Platform"/>
            <consortium name="The Broad Institute Genome Sequencing Center for Infectious Disease"/>
            <person name="Wu L."/>
            <person name="Ma J."/>
        </authorList>
    </citation>
    <scope>NUCLEOTIDE SEQUENCE [LARGE SCALE GENOMIC DNA]</scope>
    <source>
        <strain evidence="2">CCUG 55608</strain>
    </source>
</reference>